<accession>A0A4D9D0R0</accession>
<feature type="compositionally biased region" description="Low complexity" evidence="1">
    <location>
        <begin position="51"/>
        <end position="67"/>
    </location>
</feature>
<evidence type="ECO:0000313" key="3">
    <source>
        <dbReference type="Proteomes" id="UP000355283"/>
    </source>
</evidence>
<organism evidence="2 3">
    <name type="scientific">Nannochloropsis salina CCMP1776</name>
    <dbReference type="NCBI Taxonomy" id="1027361"/>
    <lineage>
        <taxon>Eukaryota</taxon>
        <taxon>Sar</taxon>
        <taxon>Stramenopiles</taxon>
        <taxon>Ochrophyta</taxon>
        <taxon>Eustigmatophyceae</taxon>
        <taxon>Eustigmatales</taxon>
        <taxon>Monodopsidaceae</taxon>
        <taxon>Microchloropsis</taxon>
        <taxon>Microchloropsis salina</taxon>
    </lineage>
</organism>
<feature type="region of interest" description="Disordered" evidence="1">
    <location>
        <begin position="51"/>
        <end position="74"/>
    </location>
</feature>
<name>A0A4D9D0R0_9STRA</name>
<feature type="region of interest" description="Disordered" evidence="1">
    <location>
        <begin position="170"/>
        <end position="211"/>
    </location>
</feature>
<dbReference type="EMBL" id="SDOX01000016">
    <property type="protein sequence ID" value="TFJ85261.1"/>
    <property type="molecule type" value="Genomic_DNA"/>
</dbReference>
<evidence type="ECO:0000313" key="2">
    <source>
        <dbReference type="EMBL" id="TFJ85261.1"/>
    </source>
</evidence>
<feature type="region of interest" description="Disordered" evidence="1">
    <location>
        <begin position="107"/>
        <end position="142"/>
    </location>
</feature>
<gene>
    <name evidence="2" type="ORF">NSK_003684</name>
</gene>
<comment type="caution">
    <text evidence="2">The sequence shown here is derived from an EMBL/GenBank/DDBJ whole genome shotgun (WGS) entry which is preliminary data.</text>
</comment>
<keyword evidence="3" id="KW-1185">Reference proteome</keyword>
<feature type="compositionally biased region" description="Basic and acidic residues" evidence="1">
    <location>
        <begin position="194"/>
        <end position="211"/>
    </location>
</feature>
<proteinExistence type="predicted"/>
<reference evidence="2 3" key="1">
    <citation type="submission" date="2019-01" db="EMBL/GenBank/DDBJ databases">
        <title>Nuclear Genome Assembly of the Microalgal Biofuel strain Nannochloropsis salina CCMP1776.</title>
        <authorList>
            <person name="Hovde B."/>
        </authorList>
    </citation>
    <scope>NUCLEOTIDE SEQUENCE [LARGE SCALE GENOMIC DNA]</scope>
    <source>
        <strain evidence="2 3">CCMP1776</strain>
    </source>
</reference>
<dbReference type="OrthoDB" id="165544at2759"/>
<evidence type="ECO:0000256" key="1">
    <source>
        <dbReference type="SAM" id="MobiDB-lite"/>
    </source>
</evidence>
<dbReference type="AlphaFoldDB" id="A0A4D9D0R0"/>
<protein>
    <submittedName>
        <fullName evidence="2">Uncharacterized protein</fullName>
    </submittedName>
</protein>
<dbReference type="Proteomes" id="UP000355283">
    <property type="component" value="Unassembled WGS sequence"/>
</dbReference>
<sequence length="364" mass="39084">MDESWDFDFLPPGLGWTDLADPRVLMDEGVQSIPIDPWFHTTHAELYQKWSGRSSRPSSTASANSRRLSGKSRRCSNHEALAKVGLAVAAAADTAAAISLIPRRASGIRRSPDASGKPCLGQEKGGGVGREEKTGGGKVLVRGEGGGVWTTLKRPRTFLASTSVRIGTGREWEREEGTENVEEEEESGAPCHVGRQDRARAGARVKGGEQARREKLADFRMARVDTGPGVKRGGMGVRKALEPMQAEETRGGREAKTLGAGSGRGRCGAERGGRGGCRPTVKGARGGGKGGAAAAAEDEEMKALVALHNKKFRAAQSNPAYVPALSVRETKRWEAVTGRTYRSLSMREREEANAEIQAWKLRDI</sequence>
<feature type="compositionally biased region" description="Acidic residues" evidence="1">
    <location>
        <begin position="178"/>
        <end position="187"/>
    </location>
</feature>
<feature type="region of interest" description="Disordered" evidence="1">
    <location>
        <begin position="257"/>
        <end position="276"/>
    </location>
</feature>